<comment type="subunit">
    <text evidence="4">Homodimer or homotetramer.</text>
</comment>
<keyword evidence="4 7" id="KW-0745">Spermidine biosynthesis</keyword>
<comment type="caution">
    <text evidence="4">Lacks conserved residue(s) required for the propagation of feature annotation.</text>
</comment>
<dbReference type="EC" id="2.5.1.16" evidence="4"/>
<dbReference type="KEGG" id="phy:AJ81_10550"/>
<evidence type="ECO:0000256" key="6">
    <source>
        <dbReference type="RuleBase" id="RU003836"/>
    </source>
</evidence>
<feature type="binding site" evidence="4">
    <location>
        <begin position="145"/>
        <end position="146"/>
    </location>
    <ligand>
        <name>S-methyl-5'-thioadenosine</name>
        <dbReference type="ChEBI" id="CHEBI:17509"/>
    </ligand>
</feature>
<dbReference type="SUPFAM" id="SSF53335">
    <property type="entry name" value="S-adenosyl-L-methionine-dependent methyltransferases"/>
    <property type="match status" value="1"/>
</dbReference>
<reference evidence="9 10" key="1">
    <citation type="submission" date="2014-01" db="EMBL/GenBank/DDBJ databases">
        <title>Genome sequencing of Thermotog hypogea.</title>
        <authorList>
            <person name="Zhang X."/>
            <person name="Alvare G."/>
            <person name="Fristensky B."/>
            <person name="Chen L."/>
            <person name="Suen T."/>
            <person name="Chen Q."/>
            <person name="Ma K."/>
        </authorList>
    </citation>
    <scope>NUCLEOTIDE SEQUENCE [LARGE SCALE GENOMIC DNA]</scope>
    <source>
        <strain evidence="9 10">DSM 11164</strain>
    </source>
</reference>
<feature type="binding site" evidence="4">
    <location>
        <begin position="163"/>
        <end position="166"/>
    </location>
    <ligand>
        <name>spermidine</name>
        <dbReference type="ChEBI" id="CHEBI:57834"/>
    </ligand>
</feature>
<accession>A0A0X1KTD9</accession>
<evidence type="ECO:0000256" key="3">
    <source>
        <dbReference type="ARBA" id="ARBA00023115"/>
    </source>
</evidence>
<name>A0A0X1KTD9_9THEM</name>
<evidence type="ECO:0000256" key="2">
    <source>
        <dbReference type="ARBA" id="ARBA00022679"/>
    </source>
</evidence>
<dbReference type="InterPro" id="IPR035246">
    <property type="entry name" value="Spermidine_synt_N"/>
</dbReference>
<feature type="binding site" evidence="4">
    <location>
        <position position="95"/>
    </location>
    <ligand>
        <name>spermidine</name>
        <dbReference type="ChEBI" id="CHEBI:57834"/>
    </ligand>
</feature>
<comment type="function">
    <text evidence="4">Catalyzes the irreversible transfer of a propylamine group from the amino donor S-adenosylmethioninamine (decarboxy-AdoMet) to putrescine (1,4-diaminobutane) to yield spermidine.</text>
</comment>
<dbReference type="InterPro" id="IPR037163">
    <property type="entry name" value="Spermidine_synt_N_sf"/>
</dbReference>
<evidence type="ECO:0000256" key="4">
    <source>
        <dbReference type="HAMAP-Rule" id="MF_00198"/>
    </source>
</evidence>
<dbReference type="Pfam" id="PF17284">
    <property type="entry name" value="Spermine_synt_N"/>
    <property type="match status" value="1"/>
</dbReference>
<keyword evidence="10" id="KW-1185">Reference proteome</keyword>
<dbReference type="PATRIC" id="fig|1123384.7.peg.2116"/>
<dbReference type="Gene3D" id="3.40.50.150">
    <property type="entry name" value="Vaccinia Virus protein VP39"/>
    <property type="match status" value="1"/>
</dbReference>
<comment type="similarity">
    <text evidence="1 4 6">Belongs to the spermidine/spermine synthase family.</text>
</comment>
<dbReference type="CDD" id="cd02440">
    <property type="entry name" value="AdoMet_MTases"/>
    <property type="match status" value="1"/>
</dbReference>
<dbReference type="Gene3D" id="2.30.140.10">
    <property type="entry name" value="Spermidine synthase, tetramerisation domain"/>
    <property type="match status" value="1"/>
</dbReference>
<proteinExistence type="inferred from homology"/>
<dbReference type="GO" id="GO:0004766">
    <property type="term" value="F:spermidine synthase activity"/>
    <property type="evidence" value="ECO:0007669"/>
    <property type="project" value="UniProtKB-UniRule"/>
</dbReference>
<dbReference type="GO" id="GO:0008295">
    <property type="term" value="P:spermidine biosynthetic process"/>
    <property type="evidence" value="ECO:0007669"/>
    <property type="project" value="UniProtKB-UniRule"/>
</dbReference>
<dbReference type="InterPro" id="IPR030374">
    <property type="entry name" value="PABS"/>
</dbReference>
<feature type="binding site" evidence="4">
    <location>
        <position position="115"/>
    </location>
    <ligand>
        <name>S-methyl-5'-thioadenosine</name>
        <dbReference type="ChEBI" id="CHEBI:17509"/>
    </ligand>
</feature>
<comment type="catalytic activity">
    <reaction evidence="4 7">
        <text>S-adenosyl 3-(methylsulfanyl)propylamine + putrescine = S-methyl-5'-thioadenosine + spermidine + H(+)</text>
        <dbReference type="Rhea" id="RHEA:12721"/>
        <dbReference type="ChEBI" id="CHEBI:15378"/>
        <dbReference type="ChEBI" id="CHEBI:17509"/>
        <dbReference type="ChEBI" id="CHEBI:57443"/>
        <dbReference type="ChEBI" id="CHEBI:57834"/>
        <dbReference type="ChEBI" id="CHEBI:326268"/>
        <dbReference type="EC" id="2.5.1.16"/>
    </reaction>
</comment>
<feature type="domain" description="PABS" evidence="8">
    <location>
        <begin position="10"/>
        <end position="244"/>
    </location>
</feature>
<feature type="active site" description="Proton acceptor" evidence="4 5">
    <location>
        <position position="163"/>
    </location>
</feature>
<protein>
    <recommendedName>
        <fullName evidence="4">Polyamine aminopropyltransferase</fullName>
    </recommendedName>
    <alternativeName>
        <fullName evidence="4">Putrescine aminopropyltransferase</fullName>
        <shortName evidence="4">PAPT</shortName>
    </alternativeName>
    <alternativeName>
        <fullName evidence="4">Spermidine synthase</fullName>
        <shortName evidence="4">SPDS</shortName>
        <shortName evidence="4">SPDSY</shortName>
        <ecNumber evidence="4">2.5.1.16</ecNumber>
    </alternativeName>
</protein>
<dbReference type="Proteomes" id="UP000077469">
    <property type="component" value="Chromosome"/>
</dbReference>
<dbReference type="RefSeq" id="WP_031502787.1">
    <property type="nucleotide sequence ID" value="NC_022795.1"/>
</dbReference>
<keyword evidence="2 4" id="KW-0808">Transferase</keyword>
<evidence type="ECO:0000256" key="1">
    <source>
        <dbReference type="ARBA" id="ARBA00007867"/>
    </source>
</evidence>
<dbReference type="PANTHER" id="PTHR11558:SF11">
    <property type="entry name" value="SPERMIDINE SYNTHASE"/>
    <property type="match status" value="1"/>
</dbReference>
<feature type="binding site" evidence="4">
    <location>
        <position position="40"/>
    </location>
    <ligand>
        <name>S-methyl-5'-thioadenosine</name>
        <dbReference type="ChEBI" id="CHEBI:17509"/>
    </ligand>
</feature>
<feature type="binding site" evidence="4">
    <location>
        <position position="71"/>
    </location>
    <ligand>
        <name>spermidine</name>
        <dbReference type="ChEBI" id="CHEBI:57834"/>
    </ligand>
</feature>
<dbReference type="UniPathway" id="UPA00248">
    <property type="reaction ID" value="UER00314"/>
</dbReference>
<dbReference type="PaxDb" id="1123384-AJ81_10550"/>
<dbReference type="AlphaFoldDB" id="A0A0X1KTD9"/>
<evidence type="ECO:0000313" key="10">
    <source>
        <dbReference type="Proteomes" id="UP000077469"/>
    </source>
</evidence>
<evidence type="ECO:0000256" key="7">
    <source>
        <dbReference type="RuleBase" id="RU003837"/>
    </source>
</evidence>
<dbReference type="NCBIfam" id="TIGR00417">
    <property type="entry name" value="speE"/>
    <property type="match status" value="1"/>
</dbReference>
<dbReference type="OrthoDB" id="9793120at2"/>
<dbReference type="NCBIfam" id="NF002010">
    <property type="entry name" value="PRK00811.1"/>
    <property type="match status" value="1"/>
</dbReference>
<dbReference type="InterPro" id="IPR001045">
    <property type="entry name" value="Spermi_synthase"/>
</dbReference>
<evidence type="ECO:0000259" key="8">
    <source>
        <dbReference type="PROSITE" id="PS51006"/>
    </source>
</evidence>
<sequence>MNEKLLAGKHLWYFEYYTGGDVGLFMKIARMVHSEQTPIQRIDIFDNPTLGRVFALDGITMTTDKDEFMYHEMLAHVPMFTHPNPKNVLIIGGGDGGTLREVLRHPEVESVVLCEIDRRVVEVSKQYLKTGEAFNSDKVELVFENGAEYVKKIKNQFDVIIIDSTDPTAGEGGHLFTQDFYRACFDALKDGGVMCAEAENALYDFNWTKIAYRRIKSIFPVVKAYVGFMTTYPSGFWLYILASKGLDPIKDYRFEAARAMSQQLKYYNEELHKACFVLPNFVKRTLEESL</sequence>
<gene>
    <name evidence="4" type="primary">speE</name>
    <name evidence="9" type="ORF">AJ81_10550</name>
</gene>
<evidence type="ECO:0000313" key="9">
    <source>
        <dbReference type="EMBL" id="AJC74544.1"/>
    </source>
</evidence>
<dbReference type="InterPro" id="IPR030373">
    <property type="entry name" value="PABS_CS"/>
</dbReference>
<evidence type="ECO:0000256" key="5">
    <source>
        <dbReference type="PROSITE-ProRule" id="PRU00354"/>
    </source>
</evidence>
<keyword evidence="3 4" id="KW-0620">Polyamine biosynthesis</keyword>
<dbReference type="InterPro" id="IPR029063">
    <property type="entry name" value="SAM-dependent_MTases_sf"/>
</dbReference>
<dbReference type="HAMAP" id="MF_00198">
    <property type="entry name" value="Spermidine_synth"/>
    <property type="match status" value="1"/>
</dbReference>
<dbReference type="Pfam" id="PF01564">
    <property type="entry name" value="Spermine_synth"/>
    <property type="match status" value="1"/>
</dbReference>
<dbReference type="PROSITE" id="PS01330">
    <property type="entry name" value="PABS_1"/>
    <property type="match status" value="1"/>
</dbReference>
<dbReference type="PROSITE" id="PS51006">
    <property type="entry name" value="PABS_2"/>
    <property type="match status" value="1"/>
</dbReference>
<dbReference type="STRING" id="1123384.AJ81_10550"/>
<dbReference type="EMBL" id="CP007141">
    <property type="protein sequence ID" value="AJC74544.1"/>
    <property type="molecule type" value="Genomic_DNA"/>
</dbReference>
<dbReference type="PANTHER" id="PTHR11558">
    <property type="entry name" value="SPERMIDINE/SPERMINE SYNTHASE"/>
    <property type="match status" value="1"/>
</dbReference>
<comment type="pathway">
    <text evidence="4">Amine and polyamine biosynthesis; spermidine biosynthesis; spermidine from putrescine: step 1/1.</text>
</comment>
<dbReference type="GO" id="GO:0005829">
    <property type="term" value="C:cytosol"/>
    <property type="evidence" value="ECO:0007669"/>
    <property type="project" value="TreeGrafter"/>
</dbReference>
<organism evidence="9 10">
    <name type="scientific">Pseudothermotoga hypogea DSM 11164 = NBRC 106472</name>
    <dbReference type="NCBI Taxonomy" id="1123384"/>
    <lineage>
        <taxon>Bacteria</taxon>
        <taxon>Thermotogati</taxon>
        <taxon>Thermotogota</taxon>
        <taxon>Thermotogae</taxon>
        <taxon>Thermotogales</taxon>
        <taxon>Thermotogaceae</taxon>
        <taxon>Pseudothermotoga</taxon>
    </lineage>
</organism>